<dbReference type="EMBL" id="JAVLET010000002">
    <property type="protein sequence ID" value="KAL0474029.1"/>
    <property type="molecule type" value="Genomic_DNA"/>
</dbReference>
<gene>
    <name evidence="1" type="ORF">QR685DRAFT_570008</name>
</gene>
<reference evidence="1 2" key="1">
    <citation type="submission" date="2023-09" db="EMBL/GenBank/DDBJ databases">
        <title>Multi-omics analysis of a traditional fermented food reveals byproduct-associated fungal strains for waste-to-food upcycling.</title>
        <authorList>
            <consortium name="Lawrence Berkeley National Laboratory"/>
            <person name="Rekdal V.M."/>
            <person name="Villalobos-Escobedo J.M."/>
            <person name="Rodriguez-Valeron N."/>
            <person name="Garcia M.O."/>
            <person name="Vasquez D.P."/>
            <person name="Damayanti I."/>
            <person name="Sorensen P.M."/>
            <person name="Baidoo E.E."/>
            <person name="De Carvalho A.C."/>
            <person name="Riley R."/>
            <person name="Lipzen A."/>
            <person name="He G."/>
            <person name="Yan M."/>
            <person name="Haridas S."/>
            <person name="Daum C."/>
            <person name="Yoshinaga Y."/>
            <person name="Ng V."/>
            <person name="Grigoriev I.V."/>
            <person name="Munk R."/>
            <person name="Nuraida L."/>
            <person name="Wijaya C.H."/>
            <person name="Morales P.-C."/>
            <person name="Keasling J.D."/>
        </authorList>
    </citation>
    <scope>NUCLEOTIDE SEQUENCE [LARGE SCALE GENOMIC DNA]</scope>
    <source>
        <strain evidence="1 2">FGSC 2613</strain>
    </source>
</reference>
<proteinExistence type="predicted"/>
<dbReference type="Proteomes" id="UP001451303">
    <property type="component" value="Unassembled WGS sequence"/>
</dbReference>
<sequence length="275" mass="31152">MYAAPSNWLKLIPKYNSRLALGDDLQRPVMSIASFKSYYTTPDKSTTVVRSRLIHVVHDPQGCPDEIHNIDFAEGDKTPYTPIVLQWEMVSGSLEARHRFRTVHINLVFAAFDSHPCVPPDGVFTDWDPIPVRTTPPEDNPMQSPFTPVKEVSSSSFSLARNVGYDGFASLNTRAKTGVPLVVQTPILLRQQKWDRKGKFAMTDNDVNWWKDTKEKVRKAIGARYRDDPVNFDPAVAYVVQDGSRWTGRSAGFRVWTGEGWKTVELNKFHPAELC</sequence>
<protein>
    <submittedName>
        <fullName evidence="1">Uncharacterized protein</fullName>
    </submittedName>
</protein>
<keyword evidence="2" id="KW-1185">Reference proteome</keyword>
<evidence type="ECO:0000313" key="1">
    <source>
        <dbReference type="EMBL" id="KAL0474029.1"/>
    </source>
</evidence>
<accession>A0ABR3DMZ0</accession>
<evidence type="ECO:0000313" key="2">
    <source>
        <dbReference type="Proteomes" id="UP001451303"/>
    </source>
</evidence>
<name>A0ABR3DMZ0_NEUIN</name>
<organism evidence="1 2">
    <name type="scientific">Neurospora intermedia</name>
    <dbReference type="NCBI Taxonomy" id="5142"/>
    <lineage>
        <taxon>Eukaryota</taxon>
        <taxon>Fungi</taxon>
        <taxon>Dikarya</taxon>
        <taxon>Ascomycota</taxon>
        <taxon>Pezizomycotina</taxon>
        <taxon>Sordariomycetes</taxon>
        <taxon>Sordariomycetidae</taxon>
        <taxon>Sordariales</taxon>
        <taxon>Sordariaceae</taxon>
        <taxon>Neurospora</taxon>
    </lineage>
</organism>
<comment type="caution">
    <text evidence="1">The sequence shown here is derived from an EMBL/GenBank/DDBJ whole genome shotgun (WGS) entry which is preliminary data.</text>
</comment>